<feature type="region of interest" description="Disordered" evidence="1">
    <location>
        <begin position="401"/>
        <end position="455"/>
    </location>
</feature>
<accession>A0A839HJN5</accession>
<proteinExistence type="predicted"/>
<reference evidence="3 4" key="1">
    <citation type="submission" date="2020-08" db="EMBL/GenBank/DDBJ databases">
        <title>Aquariorum lacteus gen. nov., sp. nov., a new member of the family Comamonadaceae, isolated from freshwater aquarium.</title>
        <authorList>
            <person name="Chun S.-J."/>
        </authorList>
    </citation>
    <scope>NUCLEOTIDE SEQUENCE [LARGE SCALE GENOMIC DNA]</scope>
    <source>
        <strain evidence="3 4">SJAQ100</strain>
    </source>
</reference>
<gene>
    <name evidence="3" type="ORF">H4F90_09590</name>
</gene>
<organism evidence="3 4">
    <name type="scientific">Aquariibacter albus</name>
    <dbReference type="NCBI Taxonomy" id="2759899"/>
    <lineage>
        <taxon>Bacteria</taxon>
        <taxon>Pseudomonadati</taxon>
        <taxon>Pseudomonadota</taxon>
        <taxon>Betaproteobacteria</taxon>
        <taxon>Burkholderiales</taxon>
        <taxon>Sphaerotilaceae</taxon>
        <taxon>Aquariibacter</taxon>
    </lineage>
</organism>
<evidence type="ECO:0000256" key="2">
    <source>
        <dbReference type="SAM" id="Phobius"/>
    </source>
</evidence>
<dbReference type="RefSeq" id="WP_182663952.1">
    <property type="nucleotide sequence ID" value="NZ_JACIVI010000003.1"/>
</dbReference>
<comment type="caution">
    <text evidence="3">The sequence shown here is derived from an EMBL/GenBank/DDBJ whole genome shotgun (WGS) entry which is preliminary data.</text>
</comment>
<feature type="compositionally biased region" description="Low complexity" evidence="1">
    <location>
        <begin position="406"/>
        <end position="430"/>
    </location>
</feature>
<dbReference type="Proteomes" id="UP000586093">
    <property type="component" value="Unassembled WGS sequence"/>
</dbReference>
<keyword evidence="2" id="KW-0472">Membrane</keyword>
<feature type="transmembrane region" description="Helical" evidence="2">
    <location>
        <begin position="359"/>
        <end position="379"/>
    </location>
</feature>
<name>A0A839HJN5_9BURK</name>
<evidence type="ECO:0000313" key="4">
    <source>
        <dbReference type="Proteomes" id="UP000586093"/>
    </source>
</evidence>
<keyword evidence="2" id="KW-1133">Transmembrane helix</keyword>
<feature type="transmembrane region" description="Helical" evidence="2">
    <location>
        <begin position="290"/>
        <end position="312"/>
    </location>
</feature>
<evidence type="ECO:0000256" key="1">
    <source>
        <dbReference type="SAM" id="MobiDB-lite"/>
    </source>
</evidence>
<dbReference type="EMBL" id="JACIVI010000003">
    <property type="protein sequence ID" value="MBB1162233.1"/>
    <property type="molecule type" value="Genomic_DNA"/>
</dbReference>
<protein>
    <submittedName>
        <fullName evidence="3">Uncharacterized protein</fullName>
    </submittedName>
</protein>
<evidence type="ECO:0000313" key="3">
    <source>
        <dbReference type="EMBL" id="MBB1162233.1"/>
    </source>
</evidence>
<keyword evidence="2" id="KW-0812">Transmembrane</keyword>
<dbReference type="AlphaFoldDB" id="A0A839HJN5"/>
<sequence>MTDLVWTALALIAKGFAPAMPGATRGSFFVATEADRTAVELCLKEHDRTGLEVVESVNAVVIGRTVTLSFDPKPGWASVAKDLDELLDEPGNRIRAKSRFLVLDTKQSSDDLLDQATDVGRYMVVIGLVQALKEAAGFLDTPEQNLVFISGGRFDLPVNYTVTDLRKLNLDDVRALTTLIPADTHKKQCAAIFASAITDLVRAQPTQNRFAYLLAHAKELRAAYDQGYKIYAAGFSYEKLKDTVEAARVEFAGKIHKVLSDVQNQLLGIPIATIIVATQMKPSADFGAEFIVNTAVLLGAWVFVGLTLLLLFNQFQTLLVLEGEIKRQKLQLEREYKAVAGSLEDAFTSLVRRVFSQKVILGVISIVVVCGLAMAHWAYSRLTPLAWASVTGIPVAAPSNPASGVSAASSNPAPQSPASSVKPSAPVSAANAGMVTTADTQRDQMSPKAASSSAR</sequence>
<keyword evidence="4" id="KW-1185">Reference proteome</keyword>